<dbReference type="InterPro" id="IPR036388">
    <property type="entry name" value="WH-like_DNA-bd_sf"/>
</dbReference>
<dbReference type="InterPro" id="IPR000847">
    <property type="entry name" value="LysR_HTH_N"/>
</dbReference>
<evidence type="ECO:0000313" key="6">
    <source>
        <dbReference type="EMBL" id="BBF23844.1"/>
    </source>
</evidence>
<dbReference type="InterPro" id="IPR005119">
    <property type="entry name" value="LysR_subst-bd"/>
</dbReference>
<dbReference type="SUPFAM" id="SSF46785">
    <property type="entry name" value="Winged helix' DNA-binding domain"/>
    <property type="match status" value="1"/>
</dbReference>
<dbReference type="Gene3D" id="1.10.10.10">
    <property type="entry name" value="Winged helix-like DNA-binding domain superfamily/Winged helix DNA-binding domain"/>
    <property type="match status" value="1"/>
</dbReference>
<keyword evidence="4" id="KW-0804">Transcription</keyword>
<dbReference type="PANTHER" id="PTHR30118:SF12">
    <property type="entry name" value="TRANSCRIPTIONAL REGULATOR LYSR FAMILY"/>
    <property type="match status" value="1"/>
</dbReference>
<evidence type="ECO:0000256" key="2">
    <source>
        <dbReference type="ARBA" id="ARBA00023015"/>
    </source>
</evidence>
<reference evidence="6 7" key="1">
    <citation type="journal article" date="2018" name="Int. J. Syst. Evol. Microbiol.">
        <title>Mesosutterella multiformis gen. nov., sp. nov., a member of the family Sutterellaceae and Sutterella megalosphaeroides sp. nov., isolated from human faeces.</title>
        <authorList>
            <person name="Sakamoto M."/>
            <person name="Ikeyama N."/>
            <person name="Kunihiro T."/>
            <person name="Iino T."/>
            <person name="Yuki M."/>
            <person name="Ohkuma M."/>
        </authorList>
    </citation>
    <scope>NUCLEOTIDE SEQUENCE [LARGE SCALE GENOMIC DNA]</scope>
    <source>
        <strain evidence="6 7">6FBBBH3</strain>
    </source>
</reference>
<feature type="domain" description="HTH lysR-type" evidence="5">
    <location>
        <begin position="10"/>
        <end position="67"/>
    </location>
</feature>
<dbReference type="SUPFAM" id="SSF53850">
    <property type="entry name" value="Periplasmic binding protein-like II"/>
    <property type="match status" value="1"/>
</dbReference>
<proteinExistence type="inferred from homology"/>
<evidence type="ECO:0000256" key="3">
    <source>
        <dbReference type="ARBA" id="ARBA00023125"/>
    </source>
</evidence>
<protein>
    <submittedName>
        <fullName evidence="6">Transcriptional regulator</fullName>
    </submittedName>
</protein>
<evidence type="ECO:0000313" key="7">
    <source>
        <dbReference type="Proteomes" id="UP000271003"/>
    </source>
</evidence>
<organism evidence="6 7">
    <name type="scientific">Sutterella megalosphaeroides</name>
    <dbReference type="NCBI Taxonomy" id="2494234"/>
    <lineage>
        <taxon>Bacteria</taxon>
        <taxon>Pseudomonadati</taxon>
        <taxon>Pseudomonadota</taxon>
        <taxon>Betaproteobacteria</taxon>
        <taxon>Burkholderiales</taxon>
        <taxon>Sutterellaceae</taxon>
        <taxon>Sutterella</taxon>
    </lineage>
</organism>
<dbReference type="PROSITE" id="PS50931">
    <property type="entry name" value="HTH_LYSR"/>
    <property type="match status" value="1"/>
</dbReference>
<dbReference type="InterPro" id="IPR036390">
    <property type="entry name" value="WH_DNA-bd_sf"/>
</dbReference>
<dbReference type="AlphaFoldDB" id="A0A2Z6IBM4"/>
<gene>
    <name evidence="6" type="ORF">SUTMEG_17350</name>
</gene>
<evidence type="ECO:0000256" key="4">
    <source>
        <dbReference type="ARBA" id="ARBA00023163"/>
    </source>
</evidence>
<evidence type="ECO:0000259" key="5">
    <source>
        <dbReference type="PROSITE" id="PS50931"/>
    </source>
</evidence>
<dbReference type="InterPro" id="IPR050389">
    <property type="entry name" value="LysR-type_TF"/>
</dbReference>
<keyword evidence="7" id="KW-1185">Reference proteome</keyword>
<dbReference type="PANTHER" id="PTHR30118">
    <property type="entry name" value="HTH-TYPE TRANSCRIPTIONAL REGULATOR LEUO-RELATED"/>
    <property type="match status" value="1"/>
</dbReference>
<dbReference type="Pfam" id="PF00126">
    <property type="entry name" value="HTH_1"/>
    <property type="match status" value="1"/>
</dbReference>
<dbReference type="Pfam" id="PF03466">
    <property type="entry name" value="LysR_substrate"/>
    <property type="match status" value="1"/>
</dbReference>
<dbReference type="OrthoDB" id="8583877at2"/>
<evidence type="ECO:0000256" key="1">
    <source>
        <dbReference type="ARBA" id="ARBA00009437"/>
    </source>
</evidence>
<accession>A0A2Z6IBM4</accession>
<keyword evidence="3" id="KW-0238">DNA-binding</keyword>
<dbReference type="Gene3D" id="3.40.190.10">
    <property type="entry name" value="Periplasmic binding protein-like II"/>
    <property type="match status" value="2"/>
</dbReference>
<dbReference type="EMBL" id="AP018786">
    <property type="protein sequence ID" value="BBF23844.1"/>
    <property type="molecule type" value="Genomic_DNA"/>
</dbReference>
<dbReference type="KEGG" id="sutt:SUTMEG_17350"/>
<name>A0A2Z6IBM4_9BURK</name>
<dbReference type="Proteomes" id="UP000271003">
    <property type="component" value="Chromosome"/>
</dbReference>
<keyword evidence="2" id="KW-0805">Transcription regulation</keyword>
<dbReference type="GO" id="GO:0003700">
    <property type="term" value="F:DNA-binding transcription factor activity"/>
    <property type="evidence" value="ECO:0007669"/>
    <property type="project" value="InterPro"/>
</dbReference>
<comment type="similarity">
    <text evidence="1">Belongs to the LysR transcriptional regulatory family.</text>
</comment>
<dbReference type="RefSeq" id="WP_120177409.1">
    <property type="nucleotide sequence ID" value="NZ_AP018786.1"/>
</dbReference>
<dbReference type="GO" id="GO:0003677">
    <property type="term" value="F:DNA binding"/>
    <property type="evidence" value="ECO:0007669"/>
    <property type="project" value="UniProtKB-KW"/>
</dbReference>
<sequence>MTAPSGPDRLDIYHLRFLIDLMHTRKLGATAQNFDMSTATASRMLQRLRDAFDDPLFVRGPTGLTPTEAAMRLEEPVRRNIEAFDRLTAPSVFAPEAVERRLVIASCGAVFPEVIERVAAELFARAPGLKLTLLHRTPHLWEDLHEGTVDMALVSGFSLPPGLRKMLLFRSPAGVIVRRDHPLARLGRTISPAEAGAYPRLTVLVNSDAGRPTYERVLTGTADRSRRDDEAAVTAESVYDILPVLESTDAVLFAPETAGRVSARHYAVVWVPFEAGRSRDVEVHLVWPEHQHLEPAHVWVRGLIQKAAAERFGTPDFSAERERSE</sequence>